<dbReference type="Proteomes" id="UP000253940">
    <property type="component" value="Chromosome"/>
</dbReference>
<dbReference type="OrthoDB" id="975289at2"/>
<organism evidence="1 2">
    <name type="scientific">Aquirhabdus parva</name>
    <dbReference type="NCBI Taxonomy" id="2283318"/>
    <lineage>
        <taxon>Bacteria</taxon>
        <taxon>Pseudomonadati</taxon>
        <taxon>Pseudomonadota</taxon>
        <taxon>Gammaproteobacteria</taxon>
        <taxon>Moraxellales</taxon>
        <taxon>Moraxellaceae</taxon>
        <taxon>Aquirhabdus</taxon>
    </lineage>
</organism>
<dbReference type="RefSeq" id="WP_114898176.1">
    <property type="nucleotide sequence ID" value="NZ_CP031222.1"/>
</dbReference>
<evidence type="ECO:0000313" key="1">
    <source>
        <dbReference type="EMBL" id="AXI02066.1"/>
    </source>
</evidence>
<dbReference type="AlphaFoldDB" id="A0A345P457"/>
<proteinExistence type="predicted"/>
<protein>
    <submittedName>
        <fullName evidence="1">Uncharacterized protein</fullName>
    </submittedName>
</protein>
<gene>
    <name evidence="1" type="ORF">HYN46_03840</name>
</gene>
<dbReference type="EMBL" id="CP031222">
    <property type="protein sequence ID" value="AXI02066.1"/>
    <property type="molecule type" value="Genomic_DNA"/>
</dbReference>
<name>A0A345P457_9GAMM</name>
<evidence type="ECO:0000313" key="2">
    <source>
        <dbReference type="Proteomes" id="UP000253940"/>
    </source>
</evidence>
<reference evidence="1 2" key="1">
    <citation type="submission" date="2018-07" db="EMBL/GenBank/DDBJ databases">
        <title>Genome sequencing of Moraxellaceae gen. HYN0046.</title>
        <authorList>
            <person name="Kim M."/>
            <person name="Yi H."/>
        </authorList>
    </citation>
    <scope>NUCLEOTIDE SEQUENCE [LARGE SCALE GENOMIC DNA]</scope>
    <source>
        <strain evidence="1 2">HYN0046</strain>
    </source>
</reference>
<accession>A0A345P457</accession>
<sequence>MKTDELNEILACLPHGRTLFHYQKDQHIPLVLKTLIRHGQLQTIADLKQSHYAKWAGHPWVNQFLAQQPNSKATLLPLMDSLLHTETLDFPFILTAGRWGSERQYHWCQTTRRGENLVLHLNLPHSVKMAFEQVGVEDVGQYGFHPHDTVRPTLAWARLDIDLEHGQVLIEEIQSDLIRDIASSIQRAARFQDYADRRVWLMGNRIHPGQFLVAIKPFYDALYRLWSEAMLTATLHFIFDELGIYDVYYHTWEGGKRLKKLHKYGAPPRSLYSQLPERFGFATTNIGPVMLEHDPQVTRRIKAGEGDLRWYRLNV</sequence>
<dbReference type="KEGG" id="mbah:HYN46_03840"/>
<keyword evidence="2" id="KW-1185">Reference proteome</keyword>